<dbReference type="Gene3D" id="2.60.40.10">
    <property type="entry name" value="Immunoglobulins"/>
    <property type="match status" value="5"/>
</dbReference>
<proteinExistence type="predicted"/>
<dbReference type="InterPro" id="IPR003961">
    <property type="entry name" value="FN3_dom"/>
</dbReference>
<organism evidence="3 4">
    <name type="scientific">Photobacterium sanguinicancri</name>
    <dbReference type="NCBI Taxonomy" id="875932"/>
    <lineage>
        <taxon>Bacteria</taxon>
        <taxon>Pseudomonadati</taxon>
        <taxon>Pseudomonadota</taxon>
        <taxon>Gammaproteobacteria</taxon>
        <taxon>Vibrionales</taxon>
        <taxon>Vibrionaceae</taxon>
        <taxon>Photobacterium</taxon>
    </lineage>
</organism>
<dbReference type="PROSITE" id="PS50853">
    <property type="entry name" value="FN3"/>
    <property type="match status" value="1"/>
</dbReference>
<gene>
    <name evidence="3" type="ORF">Q4568_05220</name>
</gene>
<accession>A0AAW7Y3B7</accession>
<dbReference type="InterPro" id="IPR036116">
    <property type="entry name" value="FN3_sf"/>
</dbReference>
<dbReference type="Pfam" id="PF00041">
    <property type="entry name" value="fn3"/>
    <property type="match status" value="1"/>
</dbReference>
<dbReference type="InterPro" id="IPR013783">
    <property type="entry name" value="Ig-like_fold"/>
</dbReference>
<keyword evidence="1" id="KW-0677">Repeat</keyword>
<sequence length="3358" mass="366866">MQNTKKDIFNTALLVMTCFIALLFFRTVEAAVIEVAGSDIVYDTDGDDHIIPSLNMSDGSRVYLRDGNDLLEFDEGDQVVDIYEIKSGKYKKEIYLGAGNDTFTQVSGGNKHIDFLHLDLGEGKDSLTLQDVREFTVNKERGGTELSSLWFSHMNPFEKGVVNAKDSKLVFGILDGGAKVEMDLTVNIFGNSHIQWYNYDFKKEFINAKINFLAGSNSINVMDYNDKSLNVSLGQNSEVTRININGVLYSRDDAVNDLPITVKFPPGVQSQDIKINYKDSTISMISNGGPVLELGLRFFSYHSYSADKTLKMVFVFDDKVMTFDQVVELSKKKIEHLQGDANINIGHYPGEIQTGSGNDRVIGGCDISTGQGNDIIDLSKVDYYSRVCSINPGSGFDELRISSELLYNINYISGTLNIVHNHKRGNNLGVKAITINNEFELSKTKFEIINDADLKVVFSENDEVNISDFFVGNIGLNMLSEIIFSNGESMSSQALYNMFNRPEGDYKHTDNDDVISAVAQTNSILHGGLGNDKLSGGIEMYGDEGDDVLRASDYRVNTLLSGGKGKDELHGTYYSSNTYLFNINDGDDVILGGCQGRCGDTIKFGADIALNDLYFSYVINKENKVVAHVAYPGGSILIDPSVVVDKVVLNNGDVFSFYKLFPDSVVLSDSEQGNSFYDLGDLFSKVSIHGNGGDDVLKSGYYSNGGEGDDNIDGSTISEGGVGADSIYLSKSDNQVVYNLNDTCGINRARCGSDESIYGRFSKDDAIININFKFGAGVTLESLVVHNQNNDVSLGYGADDVIVVAESIASYLFTDKVNYLFENGIKLTGTALYQQLFPTNEQSLTAGDDRYFNYAVNPNHKIMMLAGDDNFLGGGGIVYPSLGNDTITDADQVVIRKGDGVNTIYPKGRNLLLAFPDVTVSDIANELVALTSHSYKSENNKFYHLDIIADFGGNDKTIIKNAVTCKTICEVADVSLVIPGMGTTHIMDVKQTQNLVMFHGLYQQFNYKERPILTDSQTFNFKSLNTKQNYSFMMAADGVNFCTVNVDANYTVANDTSNPLDCMLRVNELASGLHMLTATYQFADKAYQTHIDFIANPQMPIISKFSPALEPAGLKVANYPFSITIEHNQVHASVDVNLNGTVIHEALDSGDGRFSTVLNLPFVEGINDLTFVLKNSIGKDSLIYKIDYKDITTTPTNISATQLNGRMVKVKWSAERDIERYSGYYLYCSLSPFDAISLSNMCSPNGLIKGNETIYAANGSGKHYFRVAAVDKFGNPGSPSEMTSISVDVTPPDLKIQIFDQNKKRVKKLGLGTYTVIAEYDEIVVDAEILNYYNDVDEFNIKMVFDSATNSYIGTFDTHTLLNKYTGMPFIVNVSAKDLAGNYVIPDFRHKLDIDIVGPQATQIDISPKAVEGIIQYTSDTPVIIDWQFEESLAENTLPAFSYNLSGAGRGIIPIKNISSLGNQRYRSEFVLPNDAGAVVPEKLTLYYSAQDMMGNMTENQADPVTYQVSLNDITPPAVPELSSSGTDLHTVLLSWQFDDIGKDLHHFFLYIDENNAVQLDKDLRSYNVTDRLQGETIPIRLTAIDNSGNESTAASQLSSTLIANPIISSIEPGDSQVTLTWSSAMHNGAFSHYAIYADTVPFTTLTDRDPIGLIFDESNRYDVTELNNEQQYYFAVVSVNIAGESLPSLETVSATPESDNAGPDISQIRWDGFAFIAQTTIKQPGVWALDATDDSGISRLEVILDDEPYEVDTVVNDGLSVSFDPASMVEGSHTVRFRVFDIYDNQTEQTFAFNISLDVPETPAIIEPKDHYQTGEKVLAIVASANWADDIQLILNDEPHGHWMSLDEKGLVGLTASLNKGANRLAVKARNRAGESTLSKVINVNYDVNMPASPTRLQALSKPGGEVSLAWSSEDTTIYAGYIVYRSTKAFTNVLDAIRINALPVQQMSYHDLAKQDDQYFYRVTAISASGVESLPSALVEAIADSTGPTASITYRTDGQFDAESKVYGTGKLTVDIEVSEPLLTIPFVSLATASGLHSVELRASSETTYSGEVLLDATWAAGVAKITFSARDMIGNRGFNVIAGDSVALDTQGPNVIKVETLPVGPIKVDNVITEVEVLVTFDEVLNMEPPRLGHQLGSRPAGKSVLTKLDDKTWQTNIQLPSDAGLEAKETLAFSVTAKDKLENPSTWQSDTAQNVDVYQGELPPLYIPLGLRAKAIQNGKVSLQWLPVEKAAGYQLYRQESEDLEPQVIARVDKATEYIDTPPSDGAYRYAVASIRSANGQEAISAPSVMVSVNADSEPPLAPANFHVELTPIGIKLTWDANNNDGDIRYDVYRDATSPITESSQLAPLLADIAITTAIDGQPSQNLPAYAVIARDAAGNRSELSETAYLNISLLPVRDVVINKIHDQYPTLQWGHDSTALAGFKLLAGNAETGLPLTEKLISQNQYRDTGYSQGERLYTLIAEDRHGEHSLPRSVLLPDVDMTFSSESVLKRNLFSKVQVEVTSRSSRTLVNQRLKADLMGQTVLSQPFELHPGTQSIEMIFAGDENLPDRAEFTLSLQGMANVGETVTITQPVALPVEQGQVSVALETRNVIRGGTGEFRYVITNPGDEVMSMLTAANGGQQPSPDIKIRLLDDENNTLSVQKYKQVSGDNIVTVANTDSILNIPPKGDYRSEWVSFNVPASTPYDAILQMDIAHFYAHYGQDTQLQLSGVVAKKALKLVDTPYYGQISAVTPRVSFGDKPIVINGKAIDRESELPTPFASLSLIVSHQGFERRIELMTDKVGSFNYEYRPVNNERGEFDVSVIHPDVNERPNQSTFMIQGATVNPTQVTLRTVKTVAQPFPLTVKTGEGTSLSEIKLVPTIPIPVGIKVLQPSAFSVAESSQQSVEIKVLVASEGPEKGELHFDVSALVEGEDIPRTIGQVQVQFNAAEATPSVFVTPGMLEFGATLTGSDEMNLTIENRGTDALYAVQIELLTSDGQPAPKWLQNRSHSTYPQLPAGEALTLNLGVFPQGQAATGTEEFMVKITSANHAPRHVPVFISLVEDGFGKAQFKVANIYTGTLDIQGKEIQGLEGARISLRNEAAPDVEYHAITDQYGEVFIPEIRAGSYQYWVTKSEHQTSIGRLIVKPGLVANEWTFLDYITVNLDWNVEEIPLQDDYEIVINVDFVTDVPAAVLVAEPAALMVPILTPGEVFYGEIRITNHGLIRAKSVEFVLPATNNYFQYELLVENLPEVIEAKQSVVIPYRITGLSPIVPDGTGSGGGCQTYSQCMQVNAKFDCAGGNESNANTQSCFVQRGSCSTDGNGGGGSIWDGGFGGGGQGDLKPQEATPFPLPMCRVDCPDGCESGNNGGGR</sequence>
<dbReference type="Proteomes" id="UP001170624">
    <property type="component" value="Unassembled WGS sequence"/>
</dbReference>
<evidence type="ECO:0000256" key="1">
    <source>
        <dbReference type="ARBA" id="ARBA00022737"/>
    </source>
</evidence>
<dbReference type="SUPFAM" id="SSF49265">
    <property type="entry name" value="Fibronectin type III"/>
    <property type="match status" value="4"/>
</dbReference>
<evidence type="ECO:0000313" key="3">
    <source>
        <dbReference type="EMBL" id="MDO6541919.1"/>
    </source>
</evidence>
<comment type="caution">
    <text evidence="3">The sequence shown here is derived from an EMBL/GenBank/DDBJ whole genome shotgun (WGS) entry which is preliminary data.</text>
</comment>
<evidence type="ECO:0000259" key="2">
    <source>
        <dbReference type="PROSITE" id="PS50853"/>
    </source>
</evidence>
<protein>
    <recommendedName>
        <fullName evidence="2">Fibronectin type-III domain-containing protein</fullName>
    </recommendedName>
</protein>
<dbReference type="EMBL" id="JAUOPU010000003">
    <property type="protein sequence ID" value="MDO6541919.1"/>
    <property type="molecule type" value="Genomic_DNA"/>
</dbReference>
<reference evidence="3" key="1">
    <citation type="submission" date="2023-07" db="EMBL/GenBank/DDBJ databases">
        <title>Genome content predicts the carbon catabolic preferences of heterotrophic bacteria.</title>
        <authorList>
            <person name="Gralka M."/>
        </authorList>
    </citation>
    <scope>NUCLEOTIDE SEQUENCE</scope>
    <source>
        <strain evidence="3">G2M05</strain>
    </source>
</reference>
<name>A0AAW7Y3B7_9GAMM</name>
<dbReference type="RefSeq" id="WP_303498581.1">
    <property type="nucleotide sequence ID" value="NZ_JAUOPU010000003.1"/>
</dbReference>
<dbReference type="SMART" id="SM00060">
    <property type="entry name" value="FN3"/>
    <property type="match status" value="5"/>
</dbReference>
<dbReference type="PANTHER" id="PTHR13817:SF73">
    <property type="entry name" value="FIBRONECTIN TYPE-III DOMAIN-CONTAINING PROTEIN"/>
    <property type="match status" value="1"/>
</dbReference>
<dbReference type="InterPro" id="IPR011049">
    <property type="entry name" value="Serralysin-like_metalloprot_C"/>
</dbReference>
<evidence type="ECO:0000313" key="4">
    <source>
        <dbReference type="Proteomes" id="UP001170624"/>
    </source>
</evidence>
<dbReference type="CDD" id="cd00063">
    <property type="entry name" value="FN3"/>
    <property type="match status" value="1"/>
</dbReference>
<feature type="domain" description="Fibronectin type-III" evidence="2">
    <location>
        <begin position="1602"/>
        <end position="1699"/>
    </location>
</feature>
<dbReference type="PANTHER" id="PTHR13817">
    <property type="entry name" value="TITIN"/>
    <property type="match status" value="1"/>
</dbReference>
<dbReference type="InterPro" id="IPR050964">
    <property type="entry name" value="Striated_Muscle_Regulatory"/>
</dbReference>
<dbReference type="SUPFAM" id="SSF51120">
    <property type="entry name" value="beta-Roll"/>
    <property type="match status" value="1"/>
</dbReference>